<dbReference type="EMBL" id="JAAGAX010000012">
    <property type="protein sequence ID" value="KAF2297503.1"/>
    <property type="molecule type" value="Genomic_DNA"/>
</dbReference>
<evidence type="ECO:0000313" key="3">
    <source>
        <dbReference type="Proteomes" id="UP000467840"/>
    </source>
</evidence>
<feature type="compositionally biased region" description="Pro residues" evidence="1">
    <location>
        <begin position="66"/>
        <end position="76"/>
    </location>
</feature>
<name>A0A6A6LBN9_HEVBR</name>
<feature type="region of interest" description="Disordered" evidence="1">
    <location>
        <begin position="199"/>
        <end position="224"/>
    </location>
</feature>
<gene>
    <name evidence="2" type="ORF">GH714_024622</name>
</gene>
<reference evidence="2 3" key="1">
    <citation type="journal article" date="2020" name="Mol. Plant">
        <title>The Chromosome-Based Rubber Tree Genome Provides New Insights into Spurge Genome Evolution and Rubber Biosynthesis.</title>
        <authorList>
            <person name="Liu J."/>
            <person name="Shi C."/>
            <person name="Shi C.C."/>
            <person name="Li W."/>
            <person name="Zhang Q.J."/>
            <person name="Zhang Y."/>
            <person name="Li K."/>
            <person name="Lu H.F."/>
            <person name="Shi C."/>
            <person name="Zhu S.T."/>
            <person name="Xiao Z.Y."/>
            <person name="Nan H."/>
            <person name="Yue Y."/>
            <person name="Zhu X.G."/>
            <person name="Wu Y."/>
            <person name="Hong X.N."/>
            <person name="Fan G.Y."/>
            <person name="Tong Y."/>
            <person name="Zhang D."/>
            <person name="Mao C.L."/>
            <person name="Liu Y.L."/>
            <person name="Hao S.J."/>
            <person name="Liu W.Q."/>
            <person name="Lv M.Q."/>
            <person name="Zhang H.B."/>
            <person name="Liu Y."/>
            <person name="Hu-Tang G.R."/>
            <person name="Wang J.P."/>
            <person name="Wang J.H."/>
            <person name="Sun Y.H."/>
            <person name="Ni S.B."/>
            <person name="Chen W.B."/>
            <person name="Zhang X.C."/>
            <person name="Jiao Y.N."/>
            <person name="Eichler E.E."/>
            <person name="Li G.H."/>
            <person name="Liu X."/>
            <person name="Gao L.Z."/>
        </authorList>
    </citation>
    <scope>NUCLEOTIDE SEQUENCE [LARGE SCALE GENOMIC DNA]</scope>
    <source>
        <strain evidence="3">cv. GT1</strain>
        <tissue evidence="2">Leaf</tissue>
    </source>
</reference>
<accession>A0A6A6LBN9</accession>
<evidence type="ECO:0000256" key="1">
    <source>
        <dbReference type="SAM" id="MobiDB-lite"/>
    </source>
</evidence>
<proteinExistence type="predicted"/>
<feature type="compositionally biased region" description="Pro residues" evidence="1">
    <location>
        <begin position="20"/>
        <end position="37"/>
    </location>
</feature>
<feature type="compositionally biased region" description="Basic residues" evidence="1">
    <location>
        <begin position="39"/>
        <end position="49"/>
    </location>
</feature>
<dbReference type="PANTHER" id="PTHR48125:SF12">
    <property type="entry name" value="AT HOOK TRANSCRIPTION FACTOR FAMILY-RELATED"/>
    <property type="match status" value="1"/>
</dbReference>
<sequence>MESPPHSPQTSPLQVLPLSMRPPNPDFPPQETPPPPRKATYKRKIRSKSTRPIASAPPLSKRKEPPTPFSEPPPKNPKTSASTQAKSPSSSKKQTSIASQVSKLPWPLQDTTHKATFKRLKERRVQPTRGTSSGTVGKSELFMLWCAFQKVKVSPGYFFCEHVLHIATKSISDIVLGFNLPHSDIAQPATETEPIAQPEAQPVPSVPQHSTEPAPPSQPTQAPQQLLHSPHLLQLNRPHPQPLLHSTKALFTYLERLSDDNTLWIWKLDTGLDTLKDRHDHLFDLVMETRDKQKESKEMMKKLMIFLGMPPPPPSPPPAPSFR</sequence>
<feature type="compositionally biased region" description="Low complexity" evidence="1">
    <location>
        <begin position="77"/>
        <end position="100"/>
    </location>
</feature>
<protein>
    <submittedName>
        <fullName evidence="2">Uncharacterized protein</fullName>
    </submittedName>
</protein>
<dbReference type="PANTHER" id="PTHR48125">
    <property type="entry name" value="LP07818P1"/>
    <property type="match status" value="1"/>
</dbReference>
<evidence type="ECO:0000313" key="2">
    <source>
        <dbReference type="EMBL" id="KAF2297503.1"/>
    </source>
</evidence>
<comment type="caution">
    <text evidence="2">The sequence shown here is derived from an EMBL/GenBank/DDBJ whole genome shotgun (WGS) entry which is preliminary data.</text>
</comment>
<feature type="region of interest" description="Disordered" evidence="1">
    <location>
        <begin position="1"/>
        <end position="106"/>
    </location>
</feature>
<dbReference type="Proteomes" id="UP000467840">
    <property type="component" value="Chromosome 18"/>
</dbReference>
<dbReference type="AlphaFoldDB" id="A0A6A6LBN9"/>
<organism evidence="2 3">
    <name type="scientific">Hevea brasiliensis</name>
    <name type="common">Para rubber tree</name>
    <name type="synonym">Siphonia brasiliensis</name>
    <dbReference type="NCBI Taxonomy" id="3981"/>
    <lineage>
        <taxon>Eukaryota</taxon>
        <taxon>Viridiplantae</taxon>
        <taxon>Streptophyta</taxon>
        <taxon>Embryophyta</taxon>
        <taxon>Tracheophyta</taxon>
        <taxon>Spermatophyta</taxon>
        <taxon>Magnoliopsida</taxon>
        <taxon>eudicotyledons</taxon>
        <taxon>Gunneridae</taxon>
        <taxon>Pentapetalae</taxon>
        <taxon>rosids</taxon>
        <taxon>fabids</taxon>
        <taxon>Malpighiales</taxon>
        <taxon>Euphorbiaceae</taxon>
        <taxon>Crotonoideae</taxon>
        <taxon>Micrandreae</taxon>
        <taxon>Hevea</taxon>
    </lineage>
</organism>
<keyword evidence="3" id="KW-1185">Reference proteome</keyword>